<organism evidence="12 13">
    <name type="scientific">Thermosediminibacter oceani (strain ATCC BAA-1034 / DSM 16646 / JW/IW-1228P)</name>
    <dbReference type="NCBI Taxonomy" id="555079"/>
    <lineage>
        <taxon>Bacteria</taxon>
        <taxon>Bacillati</taxon>
        <taxon>Bacillota</taxon>
        <taxon>Clostridia</taxon>
        <taxon>Thermosediminibacterales</taxon>
        <taxon>Thermosediminibacteraceae</taxon>
        <taxon>Thermosediminibacter</taxon>
    </lineage>
</organism>
<sequence length="547" mass="60080">MKKKVILKLVLPISLLPAILLLAAYLAAGISLRVHLVPILAVTGLVLFINYFVINSAFIKLRILAEVISEFSRGEIPSFEKLHRNGGLFDFLVEPVLKAFEHVFTLMGRMQRTAEEIKYFSGKFEDSMDQISHAAHQISASIEEIALGAGEQAEAAQETSNNINTLSALAEKIAGEAREGEEGIKAMVERVRETRGVLEGLISNLSLSSQTSSLSASKMRDLENLTTMINGFVKVITDIADQTNLLALNAAIEAARAGEQGRGFAVVAGEVRKLAEQSAKAAEEIKELSERIQKEARETALQVEKNLEVVNENIEKGNESMTAFDDIVSAIKSFEVSIERINRMAGEQVEKVVKVSEAAEKMAAVSEETAAGVQEIAASSQEQKNLLGAISEETGRLSTMSSELMEISEAYTRNYRIPESARVKLSAIKQQLSLLAGKDFVVNRDVEVLKREFEKVKRETPEILELITLDEKGDIIYVTSDIPVKNLAFRPWFQEAVRGNEFISKPYIDISANRMTVTISVPVRNEEGSVVGVIGADVNLNKTLNLL</sequence>
<dbReference type="CDD" id="cd11386">
    <property type="entry name" value="MCP_signal"/>
    <property type="match status" value="1"/>
</dbReference>
<evidence type="ECO:0000256" key="10">
    <source>
        <dbReference type="SAM" id="Phobius"/>
    </source>
</evidence>
<protein>
    <submittedName>
        <fullName evidence="12">Methyl-accepting chemotaxis sensory transducer with Cache sensor</fullName>
    </submittedName>
</protein>
<dbReference type="STRING" id="555079.Toce_0468"/>
<feature type="coiled-coil region" evidence="9">
    <location>
        <begin position="271"/>
        <end position="313"/>
    </location>
</feature>
<dbReference type="Proteomes" id="UP000000272">
    <property type="component" value="Chromosome"/>
</dbReference>
<dbReference type="KEGG" id="toc:Toce_0468"/>
<dbReference type="GO" id="GO:0007165">
    <property type="term" value="P:signal transduction"/>
    <property type="evidence" value="ECO:0007669"/>
    <property type="project" value="UniProtKB-KW"/>
</dbReference>
<evidence type="ECO:0000256" key="8">
    <source>
        <dbReference type="PROSITE-ProRule" id="PRU00284"/>
    </source>
</evidence>
<dbReference type="Gene3D" id="3.30.450.20">
    <property type="entry name" value="PAS domain"/>
    <property type="match status" value="1"/>
</dbReference>
<dbReference type="HOGENOM" id="CLU_000445_107_18_9"/>
<keyword evidence="7 8" id="KW-0807">Transducer</keyword>
<dbReference type="CDD" id="cd18773">
    <property type="entry name" value="PDC1_HK_sensor"/>
    <property type="match status" value="1"/>
</dbReference>
<dbReference type="PANTHER" id="PTHR32089">
    <property type="entry name" value="METHYL-ACCEPTING CHEMOTAXIS PROTEIN MCPB"/>
    <property type="match status" value="1"/>
</dbReference>
<dbReference type="Pfam" id="PF02743">
    <property type="entry name" value="dCache_1"/>
    <property type="match status" value="1"/>
</dbReference>
<dbReference type="RefSeq" id="WP_013275295.1">
    <property type="nucleotide sequence ID" value="NC_014377.1"/>
</dbReference>
<feature type="domain" description="Methyl-accepting transducer" evidence="11">
    <location>
        <begin position="127"/>
        <end position="377"/>
    </location>
</feature>
<dbReference type="PANTHER" id="PTHR32089:SF112">
    <property type="entry name" value="LYSOZYME-LIKE PROTEIN-RELATED"/>
    <property type="match status" value="1"/>
</dbReference>
<evidence type="ECO:0000313" key="12">
    <source>
        <dbReference type="EMBL" id="ADL07245.1"/>
    </source>
</evidence>
<evidence type="ECO:0000256" key="3">
    <source>
        <dbReference type="ARBA" id="ARBA00022500"/>
    </source>
</evidence>
<feature type="transmembrane region" description="Helical" evidence="10">
    <location>
        <begin position="9"/>
        <end position="28"/>
    </location>
</feature>
<dbReference type="eggNOG" id="COG0840">
    <property type="taxonomic scope" value="Bacteria"/>
</dbReference>
<keyword evidence="2" id="KW-1003">Cell membrane</keyword>
<evidence type="ECO:0000256" key="4">
    <source>
        <dbReference type="ARBA" id="ARBA00022692"/>
    </source>
</evidence>
<evidence type="ECO:0000259" key="11">
    <source>
        <dbReference type="PROSITE" id="PS50111"/>
    </source>
</evidence>
<evidence type="ECO:0000256" key="7">
    <source>
        <dbReference type="ARBA" id="ARBA00023224"/>
    </source>
</evidence>
<keyword evidence="9" id="KW-0175">Coiled coil</keyword>
<evidence type="ECO:0000256" key="2">
    <source>
        <dbReference type="ARBA" id="ARBA00022475"/>
    </source>
</evidence>
<evidence type="ECO:0000256" key="1">
    <source>
        <dbReference type="ARBA" id="ARBA00004651"/>
    </source>
</evidence>
<keyword evidence="4 10" id="KW-0812">Transmembrane</keyword>
<keyword evidence="3" id="KW-0145">Chemotaxis</keyword>
<dbReference type="Pfam" id="PF00015">
    <property type="entry name" value="MCPsignal"/>
    <property type="match status" value="1"/>
</dbReference>
<evidence type="ECO:0000313" key="13">
    <source>
        <dbReference type="Proteomes" id="UP000000272"/>
    </source>
</evidence>
<evidence type="ECO:0000256" key="6">
    <source>
        <dbReference type="ARBA" id="ARBA00023136"/>
    </source>
</evidence>
<dbReference type="InterPro" id="IPR029151">
    <property type="entry name" value="Sensor-like_sf"/>
</dbReference>
<dbReference type="AlphaFoldDB" id="D9S1G8"/>
<feature type="transmembrane region" description="Helical" evidence="10">
    <location>
        <begin position="34"/>
        <end position="54"/>
    </location>
</feature>
<reference evidence="12 13" key="1">
    <citation type="journal article" date="2010" name="Stand. Genomic Sci.">
        <title>Complete genome sequence of Thermosediminibacter oceani type strain (JW/IW-1228P).</title>
        <authorList>
            <person name="Pitluck S."/>
            <person name="Yasawong M."/>
            <person name="Munk C."/>
            <person name="Nolan M."/>
            <person name="Lapidus A."/>
            <person name="Lucas S."/>
            <person name="Glavina Del Rio T."/>
            <person name="Tice H."/>
            <person name="Cheng J.F."/>
            <person name="Bruce D."/>
            <person name="Detter C."/>
            <person name="Tapia R."/>
            <person name="Han C."/>
            <person name="Goodwin L."/>
            <person name="Liolios K."/>
            <person name="Ivanova N."/>
            <person name="Mavromatis K."/>
            <person name="Mikhailova N."/>
            <person name="Pati A."/>
            <person name="Chen A."/>
            <person name="Palaniappan K."/>
            <person name="Land M."/>
            <person name="Hauser L."/>
            <person name="Chang Y.J."/>
            <person name="Jeffries C.D."/>
            <person name="Rohde M."/>
            <person name="Spring S."/>
            <person name="Sikorski J."/>
            <person name="Goker M."/>
            <person name="Woyke T."/>
            <person name="Bristow J."/>
            <person name="Eisen J.A."/>
            <person name="Markowitz V."/>
            <person name="Hugenholtz P."/>
            <person name="Kyrpides N.C."/>
            <person name="Klenk H.P."/>
        </authorList>
    </citation>
    <scope>NUCLEOTIDE SEQUENCE [LARGE SCALE GENOMIC DNA]</scope>
    <source>
        <strain evidence="13">ATCC BAA-1034 / DSM 16646 / JW/IW-1228P</strain>
    </source>
</reference>
<name>D9S1G8_THEOJ</name>
<comment type="subcellular location">
    <subcellularLocation>
        <location evidence="1">Cell membrane</location>
        <topology evidence="1">Multi-pass membrane protein</topology>
    </subcellularLocation>
</comment>
<dbReference type="SUPFAM" id="SSF58104">
    <property type="entry name" value="Methyl-accepting chemotaxis protein (MCP) signaling domain"/>
    <property type="match status" value="1"/>
</dbReference>
<evidence type="ECO:0000256" key="5">
    <source>
        <dbReference type="ARBA" id="ARBA00022989"/>
    </source>
</evidence>
<dbReference type="InterPro" id="IPR004089">
    <property type="entry name" value="MCPsignal_dom"/>
</dbReference>
<dbReference type="GO" id="GO:0006935">
    <property type="term" value="P:chemotaxis"/>
    <property type="evidence" value="ECO:0007669"/>
    <property type="project" value="UniProtKB-KW"/>
</dbReference>
<accession>D9S1G8</accession>
<dbReference type="InterPro" id="IPR033479">
    <property type="entry name" value="dCache_1"/>
</dbReference>
<evidence type="ECO:0000256" key="9">
    <source>
        <dbReference type="SAM" id="Coils"/>
    </source>
</evidence>
<dbReference type="OrthoDB" id="9816519at2"/>
<keyword evidence="6 10" id="KW-0472">Membrane</keyword>
<gene>
    <name evidence="12" type="ordered locus">Toce_0468</name>
</gene>
<dbReference type="SUPFAM" id="SSF103190">
    <property type="entry name" value="Sensory domain-like"/>
    <property type="match status" value="1"/>
</dbReference>
<dbReference type="PROSITE" id="PS50111">
    <property type="entry name" value="CHEMOTAXIS_TRANSDUC_2"/>
    <property type="match status" value="1"/>
</dbReference>
<dbReference type="SMART" id="SM00283">
    <property type="entry name" value="MA"/>
    <property type="match status" value="1"/>
</dbReference>
<dbReference type="EMBL" id="CP002131">
    <property type="protein sequence ID" value="ADL07245.1"/>
    <property type="molecule type" value="Genomic_DNA"/>
</dbReference>
<keyword evidence="13" id="KW-1185">Reference proteome</keyword>
<dbReference type="GO" id="GO:0005886">
    <property type="term" value="C:plasma membrane"/>
    <property type="evidence" value="ECO:0007669"/>
    <property type="project" value="UniProtKB-SubCell"/>
</dbReference>
<proteinExistence type="predicted"/>
<dbReference type="Gene3D" id="1.10.287.950">
    <property type="entry name" value="Methyl-accepting chemotaxis protein"/>
    <property type="match status" value="1"/>
</dbReference>
<keyword evidence="5 10" id="KW-1133">Transmembrane helix</keyword>